<evidence type="ECO:0000256" key="1">
    <source>
        <dbReference type="SAM" id="Coils"/>
    </source>
</evidence>
<protein>
    <submittedName>
        <fullName evidence="2">Uncharacterized protein</fullName>
    </submittedName>
</protein>
<name>C1D157_DEIDV</name>
<dbReference type="EMBL" id="CP001114">
    <property type="protein sequence ID" value="ACO45581.1"/>
    <property type="molecule type" value="Genomic_DNA"/>
</dbReference>
<organism evidence="2 3">
    <name type="scientific">Deinococcus deserti (strain DSM 17065 / CIP 109153 / LMG 22923 / VCD115)</name>
    <dbReference type="NCBI Taxonomy" id="546414"/>
    <lineage>
        <taxon>Bacteria</taxon>
        <taxon>Thermotogati</taxon>
        <taxon>Deinococcota</taxon>
        <taxon>Deinococci</taxon>
        <taxon>Deinococcales</taxon>
        <taxon>Deinococcaceae</taxon>
        <taxon>Deinococcus</taxon>
    </lineage>
</organism>
<keyword evidence="3" id="KW-1185">Reference proteome</keyword>
<feature type="coiled-coil region" evidence="1">
    <location>
        <begin position="93"/>
        <end position="168"/>
    </location>
</feature>
<accession>C1D157</accession>
<sequence length="270" mass="29785">MICVSELIEKRDELLAGLEHSNSVQRRRLSEVRAREHVGAAGWAQSSTLEEIIRTGREGLSATDALRQVVSLTTEQLRTLPLSAPLDQRDGHLQALQDIVDRSEEQITAAQALDELLRQALDDVTHTPVQELNVQRLKRVHQRVREQVQALNTIIEAAQVQADTLEQLGALERVSAEHQQRVQSLKQFSAEDEVLALGEVGEQLVTRITQLDETPPGQLNALTRIGEAVVDSVPETGGDPCTQADALDRLARAAQDKSENLRGAQSDRQS</sequence>
<dbReference type="PaxDb" id="546414-Deide_07230"/>
<evidence type="ECO:0000313" key="2">
    <source>
        <dbReference type="EMBL" id="ACO45581.1"/>
    </source>
</evidence>
<gene>
    <name evidence="2" type="ordered locus">Deide_07230</name>
</gene>
<dbReference type="OrthoDB" id="67557at2"/>
<dbReference type="AlphaFoldDB" id="C1D157"/>
<keyword evidence="1" id="KW-0175">Coiled coil</keyword>
<dbReference type="KEGG" id="ddr:Deide_07230"/>
<proteinExistence type="predicted"/>
<evidence type="ECO:0000313" key="3">
    <source>
        <dbReference type="Proteomes" id="UP000002208"/>
    </source>
</evidence>
<dbReference type="RefSeq" id="WP_012692704.1">
    <property type="nucleotide sequence ID" value="NC_012526.1"/>
</dbReference>
<reference evidence="2 3" key="1">
    <citation type="journal article" date="2009" name="PLoS Genet.">
        <title>Alliance of proteomics and genomics to unravel the specificities of Sahara bacterium Deinococcus deserti.</title>
        <authorList>
            <person name="de Groot A."/>
            <person name="Dulermo R."/>
            <person name="Ortet P."/>
            <person name="Blanchard L."/>
            <person name="Guerin P."/>
            <person name="Fernandez B."/>
            <person name="Vacherie B."/>
            <person name="Dossat C."/>
            <person name="Jolivet E."/>
            <person name="Siguier P."/>
            <person name="Chandler M."/>
            <person name="Barakat M."/>
            <person name="Dedieu A."/>
            <person name="Barbe V."/>
            <person name="Heulin T."/>
            <person name="Sommer S."/>
            <person name="Achouak W."/>
            <person name="Armengaud J."/>
        </authorList>
    </citation>
    <scope>NUCLEOTIDE SEQUENCE [LARGE SCALE GENOMIC DNA]</scope>
    <source>
        <strain evidence="3">DSM 17065 / CIP 109153 / LMG 22923 / VCD115</strain>
    </source>
</reference>
<dbReference type="Proteomes" id="UP000002208">
    <property type="component" value="Chromosome"/>
</dbReference>
<dbReference type="HOGENOM" id="CLU_1025729_0_0_0"/>